<proteinExistence type="predicted"/>
<evidence type="ECO:0000313" key="1">
    <source>
        <dbReference type="EMBL" id="KAK7478649.1"/>
    </source>
</evidence>
<evidence type="ECO:0000313" key="2">
    <source>
        <dbReference type="Proteomes" id="UP001519460"/>
    </source>
</evidence>
<accession>A0ABD0JVC2</accession>
<sequence length="179" mass="19961">MIVLESRPSPGSPVASVMNNVIAIASEPQQFSLGHITLNPGQHNDNVAQTVSIIFYPRLCHHTVHNHVNLLLTPDVYLRISCTSLCVNADHTRTLSTAKLVKFPDTFEGAVRQIVLHHECSNIDGTHHLMRCIIVEQECSVVDGTHYVRDEENLVELLEHAISLECSAIGGTPYMMRWM</sequence>
<keyword evidence="2" id="KW-1185">Reference proteome</keyword>
<dbReference type="Proteomes" id="UP001519460">
    <property type="component" value="Unassembled WGS sequence"/>
</dbReference>
<comment type="caution">
    <text evidence="1">The sequence shown here is derived from an EMBL/GenBank/DDBJ whole genome shotgun (WGS) entry which is preliminary data.</text>
</comment>
<gene>
    <name evidence="1" type="ORF">BaRGS_00030112</name>
</gene>
<name>A0ABD0JVC2_9CAEN</name>
<organism evidence="1 2">
    <name type="scientific">Batillaria attramentaria</name>
    <dbReference type="NCBI Taxonomy" id="370345"/>
    <lineage>
        <taxon>Eukaryota</taxon>
        <taxon>Metazoa</taxon>
        <taxon>Spiralia</taxon>
        <taxon>Lophotrochozoa</taxon>
        <taxon>Mollusca</taxon>
        <taxon>Gastropoda</taxon>
        <taxon>Caenogastropoda</taxon>
        <taxon>Sorbeoconcha</taxon>
        <taxon>Cerithioidea</taxon>
        <taxon>Batillariidae</taxon>
        <taxon>Batillaria</taxon>
    </lineage>
</organism>
<reference evidence="1 2" key="1">
    <citation type="journal article" date="2023" name="Sci. Data">
        <title>Genome assembly of the Korean intertidal mud-creeper Batillaria attramentaria.</title>
        <authorList>
            <person name="Patra A.K."/>
            <person name="Ho P.T."/>
            <person name="Jun S."/>
            <person name="Lee S.J."/>
            <person name="Kim Y."/>
            <person name="Won Y.J."/>
        </authorList>
    </citation>
    <scope>NUCLEOTIDE SEQUENCE [LARGE SCALE GENOMIC DNA]</scope>
    <source>
        <strain evidence="1">Wonlab-2016</strain>
    </source>
</reference>
<dbReference type="AlphaFoldDB" id="A0ABD0JVC2"/>
<dbReference type="EMBL" id="JACVVK020000320">
    <property type="protein sequence ID" value="KAK7478649.1"/>
    <property type="molecule type" value="Genomic_DNA"/>
</dbReference>
<protein>
    <submittedName>
        <fullName evidence="1">Uncharacterized protein</fullName>
    </submittedName>
</protein>